<keyword evidence="1" id="KW-0472">Membrane</keyword>
<accession>A0A8F3INZ2</accession>
<organism evidence="2 3">
    <name type="scientific">Arthrobacter phage Sicarius2</name>
    <dbReference type="NCBI Taxonomy" id="2836090"/>
    <lineage>
        <taxon>Viruses</taxon>
        <taxon>Duplodnaviria</taxon>
        <taxon>Heunggongvirae</taxon>
        <taxon>Uroviricota</taxon>
        <taxon>Caudoviricetes</taxon>
        <taxon>Berryhillviridae</taxon>
        <taxon>Sicariusvirus</taxon>
        <taxon>Sicariusvirus sicarius2</taxon>
    </lineage>
</organism>
<keyword evidence="1" id="KW-1133">Transmembrane helix</keyword>
<reference evidence="2" key="1">
    <citation type="submission" date="2021-04" db="EMBL/GenBank/DDBJ databases">
        <authorList>
            <person name="Black C."/>
            <person name="Barkhordar M.H."/>
            <person name="Chen C."/>
            <person name="Chin S.C."/>
            <person name="Fang R."/>
            <person name="Fontenot L.A."/>
            <person name="Fulinara C.P."/>
            <person name="Gaeta R."/>
            <person name="Hong M.-L.O."/>
            <person name="Jiang B.L."/>
            <person name="Kapinos A."/>
            <person name="Komaranchath M."/>
            <person name="Lan W.C."/>
            <person name="Mirjafari-Firoozabadi S.-A."/>
            <person name="Padua J.-W.P."/>
            <person name="Ramarapu R."/>
            <person name="Santana M.G."/>
            <person name="Shaffer R.D."/>
            <person name="Soumakis M."/>
            <person name="Torres N.C."/>
            <person name="Tseng A."/>
            <person name="Venkatesh S."/>
            <person name="Wang V."/>
            <person name="Yanovsky A.O."/>
            <person name="Nguyen M.A."/>
            <person name="Swift C.M."/>
            <person name="Mayet R.A."/>
            <person name="Chen A."/>
            <person name="Demo S."/>
            <person name="Tse V.Y."/>
            <person name="Garlena R.A."/>
            <person name="Russell D.A."/>
            <person name="Pope W.H."/>
            <person name="Jacobs-Sera D."/>
            <person name="Hatfull G.F."/>
            <person name="Reddi K."/>
            <person name="Moberg-Parker J."/>
            <person name="Freise A.C."/>
        </authorList>
    </citation>
    <scope>NUCLEOTIDE SEQUENCE</scope>
</reference>
<proteinExistence type="predicted"/>
<protein>
    <submittedName>
        <fullName evidence="2">Membrane protein</fullName>
    </submittedName>
</protein>
<evidence type="ECO:0000256" key="1">
    <source>
        <dbReference type="SAM" id="Phobius"/>
    </source>
</evidence>
<evidence type="ECO:0000313" key="2">
    <source>
        <dbReference type="EMBL" id="QWY81939.1"/>
    </source>
</evidence>
<keyword evidence="1" id="KW-0812">Transmembrane</keyword>
<name>A0A8F3INZ2_9CAUD</name>
<sequence>MAKQPPLKLTRRGVIVVGALNGVGIALGIISIFALAIMFGGQR</sequence>
<evidence type="ECO:0000313" key="3">
    <source>
        <dbReference type="Proteomes" id="UP000693758"/>
    </source>
</evidence>
<dbReference type="Proteomes" id="UP000693758">
    <property type="component" value="Segment"/>
</dbReference>
<feature type="transmembrane region" description="Helical" evidence="1">
    <location>
        <begin position="12"/>
        <end position="39"/>
    </location>
</feature>
<keyword evidence="3" id="KW-1185">Reference proteome</keyword>
<gene>
    <name evidence="2" type="primary">34</name>
    <name evidence="2" type="ORF">SEA_SICARIUS2_34</name>
</gene>
<dbReference type="EMBL" id="MW862982">
    <property type="protein sequence ID" value="QWY81939.1"/>
    <property type="molecule type" value="Genomic_DNA"/>
</dbReference>